<evidence type="ECO:0000256" key="2">
    <source>
        <dbReference type="ARBA" id="ARBA00012438"/>
    </source>
</evidence>
<keyword evidence="4" id="KW-0808">Transferase</keyword>
<dbReference type="SUPFAM" id="SSF55874">
    <property type="entry name" value="ATPase domain of HSP90 chaperone/DNA topoisomerase II/histidine kinase"/>
    <property type="match status" value="1"/>
</dbReference>
<dbReference type="PROSITE" id="PS50112">
    <property type="entry name" value="PAS"/>
    <property type="match status" value="1"/>
</dbReference>
<dbReference type="InterPro" id="IPR036890">
    <property type="entry name" value="HATPase_C_sf"/>
</dbReference>
<accession>A0A1S9P6M8</accession>
<dbReference type="Pfam" id="PF08447">
    <property type="entry name" value="PAS_3"/>
    <property type="match status" value="1"/>
</dbReference>
<dbReference type="SMART" id="SM00091">
    <property type="entry name" value="PAS"/>
    <property type="match status" value="1"/>
</dbReference>
<dbReference type="STRING" id="1792845.BC343_19425"/>
<dbReference type="InterPro" id="IPR004358">
    <property type="entry name" value="Sig_transdc_His_kin-like_C"/>
</dbReference>
<name>A0A1S9P6M8_9SPHI</name>
<dbReference type="PROSITE" id="PS50109">
    <property type="entry name" value="HIS_KIN"/>
    <property type="match status" value="1"/>
</dbReference>
<evidence type="ECO:0000313" key="9">
    <source>
        <dbReference type="EMBL" id="OOQ56602.1"/>
    </source>
</evidence>
<keyword evidence="6" id="KW-0175">Coiled coil</keyword>
<dbReference type="PANTHER" id="PTHR43304:SF1">
    <property type="entry name" value="PAC DOMAIN-CONTAINING PROTEIN"/>
    <property type="match status" value="1"/>
</dbReference>
<dbReference type="InterPro" id="IPR013655">
    <property type="entry name" value="PAS_fold_3"/>
</dbReference>
<dbReference type="Pfam" id="PF02518">
    <property type="entry name" value="HATPase_c"/>
    <property type="match status" value="1"/>
</dbReference>
<dbReference type="EC" id="2.7.13.3" evidence="2"/>
<dbReference type="Gene3D" id="3.30.565.10">
    <property type="entry name" value="Histidine kinase-like ATPase, C-terminal domain"/>
    <property type="match status" value="1"/>
</dbReference>
<evidence type="ECO:0000259" key="7">
    <source>
        <dbReference type="PROSITE" id="PS50109"/>
    </source>
</evidence>
<dbReference type="PANTHER" id="PTHR43304">
    <property type="entry name" value="PHYTOCHROME-LIKE PROTEIN CPH1"/>
    <property type="match status" value="1"/>
</dbReference>
<evidence type="ECO:0000313" key="10">
    <source>
        <dbReference type="Proteomes" id="UP000189739"/>
    </source>
</evidence>
<dbReference type="Gene3D" id="3.30.450.20">
    <property type="entry name" value="PAS domain"/>
    <property type="match status" value="1"/>
</dbReference>
<dbReference type="InterPro" id="IPR005467">
    <property type="entry name" value="His_kinase_dom"/>
</dbReference>
<dbReference type="Proteomes" id="UP000189739">
    <property type="component" value="Unassembled WGS sequence"/>
</dbReference>
<keyword evidence="3" id="KW-0597">Phosphoprotein</keyword>
<comment type="catalytic activity">
    <reaction evidence="1">
        <text>ATP + protein L-histidine = ADP + protein N-phospho-L-histidine.</text>
        <dbReference type="EC" id="2.7.13.3"/>
    </reaction>
</comment>
<organism evidence="9 10">
    <name type="scientific">Mucilaginibacter pedocola</name>
    <dbReference type="NCBI Taxonomy" id="1792845"/>
    <lineage>
        <taxon>Bacteria</taxon>
        <taxon>Pseudomonadati</taxon>
        <taxon>Bacteroidota</taxon>
        <taxon>Sphingobacteriia</taxon>
        <taxon>Sphingobacteriales</taxon>
        <taxon>Sphingobacteriaceae</taxon>
        <taxon>Mucilaginibacter</taxon>
    </lineage>
</organism>
<dbReference type="RefSeq" id="WP_078351565.1">
    <property type="nucleotide sequence ID" value="NZ_MBTF01000039.1"/>
</dbReference>
<proteinExistence type="predicted"/>
<dbReference type="InterPro" id="IPR036097">
    <property type="entry name" value="HisK_dim/P_sf"/>
</dbReference>
<feature type="domain" description="PAS" evidence="8">
    <location>
        <begin position="29"/>
        <end position="78"/>
    </location>
</feature>
<evidence type="ECO:0000256" key="4">
    <source>
        <dbReference type="ARBA" id="ARBA00022679"/>
    </source>
</evidence>
<keyword evidence="10" id="KW-1185">Reference proteome</keyword>
<evidence type="ECO:0000256" key="6">
    <source>
        <dbReference type="SAM" id="Coils"/>
    </source>
</evidence>
<feature type="domain" description="Histidine kinase" evidence="7">
    <location>
        <begin position="147"/>
        <end position="359"/>
    </location>
</feature>
<evidence type="ECO:0000256" key="3">
    <source>
        <dbReference type="ARBA" id="ARBA00022553"/>
    </source>
</evidence>
<dbReference type="PRINTS" id="PR00344">
    <property type="entry name" value="BCTRLSENSOR"/>
</dbReference>
<dbReference type="CDD" id="cd00082">
    <property type="entry name" value="HisKA"/>
    <property type="match status" value="1"/>
</dbReference>
<dbReference type="SMART" id="SM00387">
    <property type="entry name" value="HATPase_c"/>
    <property type="match status" value="1"/>
</dbReference>
<keyword evidence="5" id="KW-0418">Kinase</keyword>
<dbReference type="SUPFAM" id="SSF47384">
    <property type="entry name" value="Homodimeric domain of signal transducing histidine kinase"/>
    <property type="match status" value="1"/>
</dbReference>
<dbReference type="InterPro" id="IPR000014">
    <property type="entry name" value="PAS"/>
</dbReference>
<dbReference type="InterPro" id="IPR003594">
    <property type="entry name" value="HATPase_dom"/>
</dbReference>
<dbReference type="InterPro" id="IPR003661">
    <property type="entry name" value="HisK_dim/P_dom"/>
</dbReference>
<dbReference type="GO" id="GO:0000155">
    <property type="term" value="F:phosphorelay sensor kinase activity"/>
    <property type="evidence" value="ECO:0007669"/>
    <property type="project" value="InterPro"/>
</dbReference>
<protein>
    <recommendedName>
        <fullName evidence="2">histidine kinase</fullName>
        <ecNumber evidence="2">2.7.13.3</ecNumber>
    </recommendedName>
</protein>
<sequence>MNLLSFDPSVDPELFFNSAQDLFCIAGFDGCFKQVNPAVCFTLGYTAEELFSRPIDTFIHPEDRSATRQKRKALSEGKPLSNFENRYITKSGEAVWLSWTSVANPAQESVFAVAKNITARKIKDIEREAVLNELSAEQQALKELVYTALHDLRSPIGNMASIFNLYGQLKEPSTAYREPLKLLKSSIDDLRHQIDKFLDRLAGHELKNCNRTEVLFSAALDRVKQTLYARINESKAEVISDFTDAVAVSFDQTYLDSIILNLLSNSLKYSRPGVPPVIYLTSRKLDQYIELTITDNGLGMERSVIESRLFRLHQRFHDHQEGKGIGLWLVKKHLDNYGGKISVSSRPGKGTTFRMLFRK</sequence>
<gene>
    <name evidence="9" type="ORF">BC343_19425</name>
</gene>
<reference evidence="9 10" key="1">
    <citation type="submission" date="2016-07" db="EMBL/GenBank/DDBJ databases">
        <title>Genomic analysis of zinc-resistant bacterium Mucilaginibacter pedocola TBZ30.</title>
        <authorList>
            <person name="Huang J."/>
            <person name="Tang J."/>
        </authorList>
    </citation>
    <scope>NUCLEOTIDE SEQUENCE [LARGE SCALE GENOMIC DNA]</scope>
    <source>
        <strain evidence="9 10">TBZ30</strain>
    </source>
</reference>
<dbReference type="SUPFAM" id="SSF55785">
    <property type="entry name" value="PYP-like sensor domain (PAS domain)"/>
    <property type="match status" value="1"/>
</dbReference>
<dbReference type="CDD" id="cd00130">
    <property type="entry name" value="PAS"/>
    <property type="match status" value="1"/>
</dbReference>
<dbReference type="AlphaFoldDB" id="A0A1S9P6M8"/>
<feature type="coiled-coil region" evidence="6">
    <location>
        <begin position="180"/>
        <end position="207"/>
    </location>
</feature>
<dbReference type="InterPro" id="IPR035965">
    <property type="entry name" value="PAS-like_dom_sf"/>
</dbReference>
<dbReference type="InterPro" id="IPR052162">
    <property type="entry name" value="Sensor_kinase/Photoreceptor"/>
</dbReference>
<evidence type="ECO:0000256" key="5">
    <source>
        <dbReference type="ARBA" id="ARBA00022777"/>
    </source>
</evidence>
<comment type="caution">
    <text evidence="9">The sequence shown here is derived from an EMBL/GenBank/DDBJ whole genome shotgun (WGS) entry which is preliminary data.</text>
</comment>
<dbReference type="NCBIfam" id="TIGR00229">
    <property type="entry name" value="sensory_box"/>
    <property type="match status" value="1"/>
</dbReference>
<evidence type="ECO:0000259" key="8">
    <source>
        <dbReference type="PROSITE" id="PS50112"/>
    </source>
</evidence>
<evidence type="ECO:0000256" key="1">
    <source>
        <dbReference type="ARBA" id="ARBA00000085"/>
    </source>
</evidence>
<dbReference type="EMBL" id="MBTF01000039">
    <property type="protein sequence ID" value="OOQ56602.1"/>
    <property type="molecule type" value="Genomic_DNA"/>
</dbReference>
<dbReference type="OrthoDB" id="1522284at2"/>